<evidence type="ECO:0000256" key="1">
    <source>
        <dbReference type="ARBA" id="ARBA00004651"/>
    </source>
</evidence>
<keyword evidence="10 14" id="KW-0472">Membrane</keyword>
<evidence type="ECO:0000256" key="11">
    <source>
        <dbReference type="ARBA" id="ARBA00023201"/>
    </source>
</evidence>
<evidence type="ECO:0000256" key="9">
    <source>
        <dbReference type="ARBA" id="ARBA00023065"/>
    </source>
</evidence>
<evidence type="ECO:0000256" key="12">
    <source>
        <dbReference type="ARBA" id="ARBA00033708"/>
    </source>
</evidence>
<feature type="transmembrane region" description="Helical" evidence="14">
    <location>
        <begin position="502"/>
        <end position="522"/>
    </location>
</feature>
<dbReference type="RefSeq" id="WP_251591392.1">
    <property type="nucleotide sequence ID" value="NZ_JAMLJI010000001.1"/>
</dbReference>
<evidence type="ECO:0000313" key="16">
    <source>
        <dbReference type="Proteomes" id="UP001269375"/>
    </source>
</evidence>
<evidence type="ECO:0000256" key="2">
    <source>
        <dbReference type="ARBA" id="ARBA00006434"/>
    </source>
</evidence>
<reference evidence="15 16" key="1">
    <citation type="submission" date="2023-04" db="EMBL/GenBank/DDBJ databases">
        <title>A long-awaited taxogenomic arrangement of the family Halomonadaceae.</title>
        <authorList>
            <person name="De La Haba R."/>
            <person name="Chuvochina M."/>
            <person name="Wittouck S."/>
            <person name="Arahal D.R."/>
            <person name="Sanchez-Porro C."/>
            <person name="Hugenholtz P."/>
            <person name="Ventosa A."/>
        </authorList>
    </citation>
    <scope>NUCLEOTIDE SEQUENCE [LARGE SCALE GENOMIC DNA]</scope>
    <source>
        <strain evidence="15 16">DSM 22428</strain>
    </source>
</reference>
<feature type="transmembrane region" description="Helical" evidence="14">
    <location>
        <begin position="148"/>
        <end position="167"/>
    </location>
</feature>
<evidence type="ECO:0000256" key="6">
    <source>
        <dbReference type="ARBA" id="ARBA00022847"/>
    </source>
</evidence>
<dbReference type="EMBL" id="JARWAO010000002">
    <property type="protein sequence ID" value="MDR5895472.1"/>
    <property type="molecule type" value="Genomic_DNA"/>
</dbReference>
<keyword evidence="3" id="KW-0813">Transport</keyword>
<feature type="transmembrane region" description="Helical" evidence="14">
    <location>
        <begin position="70"/>
        <end position="90"/>
    </location>
</feature>
<proteinExistence type="inferred from homology"/>
<feature type="transmembrane region" description="Helical" evidence="14">
    <location>
        <begin position="118"/>
        <end position="142"/>
    </location>
</feature>
<evidence type="ECO:0000256" key="8">
    <source>
        <dbReference type="ARBA" id="ARBA00023053"/>
    </source>
</evidence>
<feature type="transmembrane region" description="Helical" evidence="14">
    <location>
        <begin position="542"/>
        <end position="565"/>
    </location>
</feature>
<feature type="transmembrane region" description="Helical" evidence="14">
    <location>
        <begin position="366"/>
        <end position="385"/>
    </location>
</feature>
<feature type="transmembrane region" description="Helical" evidence="14">
    <location>
        <begin position="6"/>
        <end position="25"/>
    </location>
</feature>
<keyword evidence="5 14" id="KW-0812">Transmembrane</keyword>
<evidence type="ECO:0000256" key="14">
    <source>
        <dbReference type="SAM" id="Phobius"/>
    </source>
</evidence>
<keyword evidence="16" id="KW-1185">Reference proteome</keyword>
<keyword evidence="6" id="KW-0769">Symport</keyword>
<feature type="transmembrane region" description="Helical" evidence="14">
    <location>
        <begin position="424"/>
        <end position="444"/>
    </location>
</feature>
<name>A0ABU1GV83_9GAMM</name>
<dbReference type="CDD" id="cd10322">
    <property type="entry name" value="SLC5sbd"/>
    <property type="match status" value="1"/>
</dbReference>
<feature type="transmembrane region" description="Helical" evidence="14">
    <location>
        <begin position="276"/>
        <end position="300"/>
    </location>
</feature>
<sequence length="574" mass="61443">MIYTVSILLSLVGYFIIGNLAGRRVQHLDDYLVAGRNAPTFLILGTLVASYLSTSAFLGETGFAYQGYPFVMLIFAALSTSGCLLGALVFGRYLRRSKALTVPEYFGKRFNSRQVQRIAGLTTVIGLGAYLLGVMQGAGIMFQELTGLPYWVGLVLVWLTYTGFILYSGSPGVMLTDTIMFVIFSLAALGGSLYIIHDLGGWPGAVSGLLDQTDKPGIALWHGVLEGEGSTFSSPGEALIWGVTLGLVWAAVLAASPWQSSRYLMARNEHVVMRSAMLTAVALAVFYALMMMTGAALNLYNPDLEGERAMIWAAMNVLPPWLGIVIITGVFAAGLSSCSTFLSIIGFSISNDILPASSSDAAAMRASRLAILGAGLIALILALFQPPAVMAVVWFAATLFASSWGPVALMSVWSKTITAAAAGWGLIVGFVGNLILSLMIQAEWLELPVYLHPVLISTIAALIAIVIVSRLTRVSEEERRYREFLHHDDTHGLPSWANGSRLVALCTMLSGIGVGVFLWRQYADTLASLASRYDIASVDVTGAYVLAVGCGGMLFMAGAVGFWVVRRHKSDQPG</sequence>
<keyword evidence="9" id="KW-0406">Ion transport</keyword>
<dbReference type="Pfam" id="PF00474">
    <property type="entry name" value="SSF"/>
    <property type="match status" value="1"/>
</dbReference>
<accession>A0ABU1GV83</accession>
<keyword evidence="11" id="KW-0739">Sodium transport</keyword>
<dbReference type="PANTHER" id="PTHR48086:SF3">
    <property type="entry name" value="SODIUM_PROLINE SYMPORTER"/>
    <property type="match status" value="1"/>
</dbReference>
<evidence type="ECO:0000313" key="15">
    <source>
        <dbReference type="EMBL" id="MDR5895472.1"/>
    </source>
</evidence>
<feature type="transmembrane region" description="Helical" evidence="14">
    <location>
        <begin position="391"/>
        <end position="412"/>
    </location>
</feature>
<organism evidence="15 16">
    <name type="scientific">Larsenimonas suaedae</name>
    <dbReference type="NCBI Taxonomy" id="1851019"/>
    <lineage>
        <taxon>Bacteria</taxon>
        <taxon>Pseudomonadati</taxon>
        <taxon>Pseudomonadota</taxon>
        <taxon>Gammaproteobacteria</taxon>
        <taxon>Oceanospirillales</taxon>
        <taxon>Halomonadaceae</taxon>
        <taxon>Larsenimonas</taxon>
    </lineage>
</organism>
<evidence type="ECO:0000256" key="10">
    <source>
        <dbReference type="ARBA" id="ARBA00023136"/>
    </source>
</evidence>
<keyword evidence="7 14" id="KW-1133">Transmembrane helix</keyword>
<feature type="transmembrane region" description="Helical" evidence="14">
    <location>
        <begin position="37"/>
        <end position="58"/>
    </location>
</feature>
<dbReference type="Proteomes" id="UP001269375">
    <property type="component" value="Unassembled WGS sequence"/>
</dbReference>
<dbReference type="InterPro" id="IPR001734">
    <property type="entry name" value="Na/solute_symporter"/>
</dbReference>
<feature type="transmembrane region" description="Helical" evidence="14">
    <location>
        <begin position="238"/>
        <end position="255"/>
    </location>
</feature>
<gene>
    <name evidence="15" type="ORF">QC825_05235</name>
</gene>
<evidence type="ECO:0000256" key="3">
    <source>
        <dbReference type="ARBA" id="ARBA00022448"/>
    </source>
</evidence>
<feature type="transmembrane region" description="Helical" evidence="14">
    <location>
        <begin position="320"/>
        <end position="345"/>
    </location>
</feature>
<evidence type="ECO:0000256" key="13">
    <source>
        <dbReference type="RuleBase" id="RU362091"/>
    </source>
</evidence>
<dbReference type="PROSITE" id="PS50283">
    <property type="entry name" value="NA_SOLUT_SYMP_3"/>
    <property type="match status" value="1"/>
</dbReference>
<feature type="transmembrane region" description="Helical" evidence="14">
    <location>
        <begin position="450"/>
        <end position="472"/>
    </location>
</feature>
<evidence type="ECO:0000256" key="5">
    <source>
        <dbReference type="ARBA" id="ARBA00022692"/>
    </source>
</evidence>
<comment type="caution">
    <text evidence="15">The sequence shown here is derived from an EMBL/GenBank/DDBJ whole genome shotgun (WGS) entry which is preliminary data.</text>
</comment>
<keyword evidence="8" id="KW-0915">Sodium</keyword>
<evidence type="ECO:0000256" key="7">
    <source>
        <dbReference type="ARBA" id="ARBA00022989"/>
    </source>
</evidence>
<protein>
    <submittedName>
        <fullName evidence="15">Sodium:solute symporter family protein</fullName>
    </submittedName>
</protein>
<dbReference type="InterPro" id="IPR050277">
    <property type="entry name" value="Sodium:Solute_Symporter"/>
</dbReference>
<comment type="catalytic activity">
    <reaction evidence="12">
        <text>L-proline(in) + Na(+)(in) = L-proline(out) + Na(+)(out)</text>
        <dbReference type="Rhea" id="RHEA:28967"/>
        <dbReference type="ChEBI" id="CHEBI:29101"/>
        <dbReference type="ChEBI" id="CHEBI:60039"/>
    </reaction>
</comment>
<dbReference type="InterPro" id="IPR038377">
    <property type="entry name" value="Na/Glc_symporter_sf"/>
</dbReference>
<keyword evidence="4" id="KW-1003">Cell membrane</keyword>
<dbReference type="PANTHER" id="PTHR48086">
    <property type="entry name" value="SODIUM/PROLINE SYMPORTER-RELATED"/>
    <property type="match status" value="1"/>
</dbReference>
<evidence type="ECO:0000256" key="4">
    <source>
        <dbReference type="ARBA" id="ARBA00022475"/>
    </source>
</evidence>
<dbReference type="Gene3D" id="1.20.1730.10">
    <property type="entry name" value="Sodium/glucose cotransporter"/>
    <property type="match status" value="1"/>
</dbReference>
<feature type="transmembrane region" description="Helical" evidence="14">
    <location>
        <begin position="179"/>
        <end position="197"/>
    </location>
</feature>
<comment type="subcellular location">
    <subcellularLocation>
        <location evidence="1">Cell membrane</location>
        <topology evidence="1">Multi-pass membrane protein</topology>
    </subcellularLocation>
</comment>
<comment type="similarity">
    <text evidence="2 13">Belongs to the sodium:solute symporter (SSF) (TC 2.A.21) family.</text>
</comment>